<evidence type="ECO:0000256" key="1">
    <source>
        <dbReference type="ARBA" id="ARBA00022801"/>
    </source>
</evidence>
<dbReference type="PANTHER" id="PTHR10799">
    <property type="entry name" value="SNF2/RAD54 HELICASE FAMILY"/>
    <property type="match status" value="1"/>
</dbReference>
<evidence type="ECO:0000259" key="3">
    <source>
        <dbReference type="PROSITE" id="PS51192"/>
    </source>
</evidence>
<accession>A0A1M6ZU41</accession>
<dbReference type="EMBL" id="FRAH01000095">
    <property type="protein sequence ID" value="SHL34007.1"/>
    <property type="molecule type" value="Genomic_DNA"/>
</dbReference>
<evidence type="ECO:0000313" key="6">
    <source>
        <dbReference type="Proteomes" id="UP000183975"/>
    </source>
</evidence>
<feature type="coiled-coil region" evidence="2">
    <location>
        <begin position="782"/>
        <end position="816"/>
    </location>
</feature>
<dbReference type="SMART" id="SM00487">
    <property type="entry name" value="DEXDc"/>
    <property type="match status" value="1"/>
</dbReference>
<dbReference type="Pfam" id="PF00271">
    <property type="entry name" value="Helicase_C"/>
    <property type="match status" value="1"/>
</dbReference>
<dbReference type="GO" id="GO:0004386">
    <property type="term" value="F:helicase activity"/>
    <property type="evidence" value="ECO:0007669"/>
    <property type="project" value="UniProtKB-KW"/>
</dbReference>
<keyword evidence="5" id="KW-0347">Helicase</keyword>
<dbReference type="GO" id="GO:0005524">
    <property type="term" value="F:ATP binding"/>
    <property type="evidence" value="ECO:0007669"/>
    <property type="project" value="InterPro"/>
</dbReference>
<evidence type="ECO:0000313" key="5">
    <source>
        <dbReference type="EMBL" id="SHL34007.1"/>
    </source>
</evidence>
<dbReference type="InterPro" id="IPR038718">
    <property type="entry name" value="SNF2-like_sf"/>
</dbReference>
<keyword evidence="5" id="KW-0547">Nucleotide-binding</keyword>
<dbReference type="AlphaFoldDB" id="A0A1M6ZU41"/>
<evidence type="ECO:0000256" key="2">
    <source>
        <dbReference type="SAM" id="Coils"/>
    </source>
</evidence>
<dbReference type="InterPro" id="IPR027417">
    <property type="entry name" value="P-loop_NTPase"/>
</dbReference>
<dbReference type="GO" id="GO:0016787">
    <property type="term" value="F:hydrolase activity"/>
    <property type="evidence" value="ECO:0007669"/>
    <property type="project" value="UniProtKB-KW"/>
</dbReference>
<dbReference type="InterPro" id="IPR001650">
    <property type="entry name" value="Helicase_C-like"/>
</dbReference>
<dbReference type="InterPro" id="IPR000330">
    <property type="entry name" value="SNF2_N"/>
</dbReference>
<sequence>MQQTSFHVYYNARQLENLSDNDKLVPIFESSDLRIYPFQIAASAFVLRSPYLKGAILCDEAGLGKSHEAMLVIAQRWLEGQNRILLLIPNADLITQWTELIDKYYSIPYVVCSNKDEFEGLMTDNNQNPFDQDAILISTYDFVSIQEEMAAKIPWDLIVFEEANVLSTGYQEENMQAKALDRIAGSAFRLLLTATPIEKNIMDLYGLIWFIDKSVLPEPELFLHRYLRKPENYPELAERVSKFCFRTLRSQAKQFAKIPERILITDEYEISEQEQALYDALEKYIDQPEKKAFPEMNQYDLALRLFSLQSSSTSAILQTIEGVIKRLESMPGAKEELTQWQNMKQLAKAIKQDSKEKELLLALKKGFSVLKKYGAKQKAIIFTESVATLKQLYKSLSKQYNTYAYYGGSDHTAIESFKQDGEILISTDNGAKGFDFSEASFVIHYDLLYNTLKMEQRIDRCHRLGQENDVISLAFINQKNMADVRKLELVYKRMKVADGVFGVTDTVLGGFTNRLEEAYDTLPLRTQKQIEADHQTVLTTLEDTNRKQVAAAEDILFTTFTREIASKVHLTPQYISEKSAELQKELWDVVKWFFRQYNEKNIDCYFEIDEEKKTITATNYEKLPILFYYWTGSRNKPYRSLKQYGMGKDFKPKQGQITLFSPLVRGILHEIACGDTGSLQIEGEDCTIGFYTVDIYAGNKFISTVPVLCGQRKDGSILSETDCQKILQKPIQSYTENDRKAHWLKTNGRPQPLDELVPVQQLLGEQAEKLTPAQKEEIDRMKLAIAGQKNVLQKELQALEAEEKTAQQQLSQTTGDRLKRIQLEKQVSKIHKEWMKRQENLFFAQMQLDMELEEKMKQFGEQEKLTAKVQREFIIEVEG</sequence>
<gene>
    <name evidence="5" type="ORF">SAMN02745138_03279</name>
</gene>
<feature type="domain" description="Helicase ATP-binding" evidence="3">
    <location>
        <begin position="46"/>
        <end position="214"/>
    </location>
</feature>
<dbReference type="RefSeq" id="WP_072853562.1">
    <property type="nucleotide sequence ID" value="NZ_FRAH01000095.1"/>
</dbReference>
<dbReference type="SUPFAM" id="SSF52540">
    <property type="entry name" value="P-loop containing nucleoside triphosphate hydrolases"/>
    <property type="match status" value="2"/>
</dbReference>
<keyword evidence="1" id="KW-0378">Hydrolase</keyword>
<dbReference type="SMART" id="SM00490">
    <property type="entry name" value="HELICc"/>
    <property type="match status" value="1"/>
</dbReference>
<keyword evidence="6" id="KW-1185">Reference proteome</keyword>
<protein>
    <submittedName>
        <fullName evidence="5">Helicase conserved C-terminal domain-containing protein</fullName>
    </submittedName>
</protein>
<reference evidence="5 6" key="1">
    <citation type="submission" date="2016-11" db="EMBL/GenBank/DDBJ databases">
        <authorList>
            <person name="Jaros S."/>
            <person name="Januszkiewicz K."/>
            <person name="Wedrychowicz H."/>
        </authorList>
    </citation>
    <scope>NUCLEOTIDE SEQUENCE [LARGE SCALE GENOMIC DNA]</scope>
    <source>
        <strain evidence="5 6">DSM 14214</strain>
    </source>
</reference>
<dbReference type="PROSITE" id="PS51192">
    <property type="entry name" value="HELICASE_ATP_BIND_1"/>
    <property type="match status" value="1"/>
</dbReference>
<evidence type="ECO:0000259" key="4">
    <source>
        <dbReference type="PROSITE" id="PS51194"/>
    </source>
</evidence>
<dbReference type="Proteomes" id="UP000183975">
    <property type="component" value="Unassembled WGS sequence"/>
</dbReference>
<proteinExistence type="predicted"/>
<dbReference type="PROSITE" id="PS51194">
    <property type="entry name" value="HELICASE_CTER"/>
    <property type="match status" value="1"/>
</dbReference>
<name>A0A1M6ZU41_9FIRM</name>
<keyword evidence="5" id="KW-0067">ATP-binding</keyword>
<dbReference type="InterPro" id="IPR049730">
    <property type="entry name" value="SNF2/RAD54-like_C"/>
</dbReference>
<keyword evidence="2" id="KW-0175">Coiled coil</keyword>
<dbReference type="CDD" id="cd18793">
    <property type="entry name" value="SF2_C_SNF"/>
    <property type="match status" value="1"/>
</dbReference>
<dbReference type="InterPro" id="IPR014001">
    <property type="entry name" value="Helicase_ATP-bd"/>
</dbReference>
<dbReference type="Pfam" id="PF00176">
    <property type="entry name" value="SNF2-rel_dom"/>
    <property type="match status" value="1"/>
</dbReference>
<dbReference type="Gene3D" id="3.40.50.10810">
    <property type="entry name" value="Tandem AAA-ATPase domain"/>
    <property type="match status" value="1"/>
</dbReference>
<organism evidence="5 6">
    <name type="scientific">Anaerotignum lactatifermentans DSM 14214</name>
    <dbReference type="NCBI Taxonomy" id="1121323"/>
    <lineage>
        <taxon>Bacteria</taxon>
        <taxon>Bacillati</taxon>
        <taxon>Bacillota</taxon>
        <taxon>Clostridia</taxon>
        <taxon>Lachnospirales</taxon>
        <taxon>Anaerotignaceae</taxon>
        <taxon>Anaerotignum</taxon>
    </lineage>
</organism>
<dbReference type="Gene3D" id="3.40.50.300">
    <property type="entry name" value="P-loop containing nucleotide triphosphate hydrolases"/>
    <property type="match status" value="1"/>
</dbReference>
<feature type="domain" description="Helicase C-terminal" evidence="4">
    <location>
        <begin position="362"/>
        <end position="508"/>
    </location>
</feature>
<dbReference type="OrthoDB" id="9814088at2"/>